<sequence length="217" mass="23193">MSISQQIRDAIRAARTKAKVQPGDPFKQVLDEVVAGLTDELVEARLTSGPGGRWTLWLSPAHRPARAVAILTVVLTASGAEVLLDPKRSATTPDELAEILKRFVTEPEFLETLEVLGELASEPVEGFLRVTPRTVSRDDIMVEVSPALQGEIARAVGSDIKLDVAVSSFPGAGKFAPGVKYTVLESGGFSISLSHDVTQSENGTLTLIGHVERATQL</sequence>
<comment type="caution">
    <text evidence="1">The sequence shown here is derived from an EMBL/GenBank/DDBJ whole genome shotgun (WGS) entry which is preliminary data.</text>
</comment>
<dbReference type="Proteomes" id="UP000075420">
    <property type="component" value="Unassembled WGS sequence"/>
</dbReference>
<name>A0A150P006_SORCE</name>
<proteinExistence type="predicted"/>
<reference evidence="1 2" key="1">
    <citation type="submission" date="2014-02" db="EMBL/GenBank/DDBJ databases">
        <title>The small core and large imbalanced accessory genome model reveals a collaborative survival strategy of Sorangium cellulosum strains in nature.</title>
        <authorList>
            <person name="Han K."/>
            <person name="Peng R."/>
            <person name="Blom J."/>
            <person name="Li Y.-Z."/>
        </authorList>
    </citation>
    <scope>NUCLEOTIDE SEQUENCE [LARGE SCALE GENOMIC DNA]</scope>
    <source>
        <strain evidence="1 2">So0157-25</strain>
    </source>
</reference>
<accession>A0A150P006</accession>
<evidence type="ECO:0000313" key="2">
    <source>
        <dbReference type="Proteomes" id="UP000075420"/>
    </source>
</evidence>
<dbReference type="AlphaFoldDB" id="A0A150P006"/>
<evidence type="ECO:0000313" key="1">
    <source>
        <dbReference type="EMBL" id="KYF48027.1"/>
    </source>
</evidence>
<organism evidence="1 2">
    <name type="scientific">Sorangium cellulosum</name>
    <name type="common">Polyangium cellulosum</name>
    <dbReference type="NCBI Taxonomy" id="56"/>
    <lineage>
        <taxon>Bacteria</taxon>
        <taxon>Pseudomonadati</taxon>
        <taxon>Myxococcota</taxon>
        <taxon>Polyangia</taxon>
        <taxon>Polyangiales</taxon>
        <taxon>Polyangiaceae</taxon>
        <taxon>Sorangium</taxon>
    </lineage>
</organism>
<dbReference type="EMBL" id="JELY01003553">
    <property type="protein sequence ID" value="KYF48027.1"/>
    <property type="molecule type" value="Genomic_DNA"/>
</dbReference>
<gene>
    <name evidence="1" type="ORF">BE08_19970</name>
</gene>
<protein>
    <submittedName>
        <fullName evidence="1">Uncharacterized protein</fullName>
    </submittedName>
</protein>